<evidence type="ECO:0000256" key="1">
    <source>
        <dbReference type="ARBA" id="ARBA00004123"/>
    </source>
</evidence>
<comment type="similarity">
    <text evidence="2">Belongs to the TRM6/GCD10 family.</text>
</comment>
<dbReference type="GO" id="GO:0031515">
    <property type="term" value="C:tRNA (m1A) methyltransferase complex"/>
    <property type="evidence" value="ECO:0007669"/>
    <property type="project" value="InterPro"/>
</dbReference>
<keyword evidence="4" id="KW-0819">tRNA processing</keyword>
<evidence type="ECO:0000256" key="2">
    <source>
        <dbReference type="ARBA" id="ARBA00008320"/>
    </source>
</evidence>
<dbReference type="GO" id="GO:0030488">
    <property type="term" value="P:tRNA methylation"/>
    <property type="evidence" value="ECO:0007669"/>
    <property type="project" value="InterPro"/>
</dbReference>
<keyword evidence="9" id="KW-1185">Reference proteome</keyword>
<dbReference type="STRING" id="97359.A0A550CNB1"/>
<proteinExistence type="inferred from homology"/>
<dbReference type="EMBL" id="VDMD01000004">
    <property type="protein sequence ID" value="TRM66234.1"/>
    <property type="molecule type" value="Genomic_DNA"/>
</dbReference>
<feature type="compositionally biased region" description="Low complexity" evidence="7">
    <location>
        <begin position="430"/>
        <end position="453"/>
    </location>
</feature>
<protein>
    <recommendedName>
        <fullName evidence="3">tRNA (adenine(58)-N(1))-methyltransferase non-catalytic subunit TRM6</fullName>
    </recommendedName>
    <alternativeName>
        <fullName evidence="6">tRNA(m1A58)-methyltransferase subunit TRM6</fullName>
    </alternativeName>
</protein>
<evidence type="ECO:0000313" key="8">
    <source>
        <dbReference type="EMBL" id="TRM66234.1"/>
    </source>
</evidence>
<gene>
    <name evidence="8" type="ORF">BD626DRAFT_398365</name>
</gene>
<dbReference type="PANTHER" id="PTHR12945">
    <property type="entry name" value="TRANSLATION INITIATION FACTOR EIF3-RELATED"/>
    <property type="match status" value="1"/>
</dbReference>
<evidence type="ECO:0000256" key="7">
    <source>
        <dbReference type="SAM" id="MobiDB-lite"/>
    </source>
</evidence>
<evidence type="ECO:0000256" key="4">
    <source>
        <dbReference type="ARBA" id="ARBA00022694"/>
    </source>
</evidence>
<dbReference type="Proteomes" id="UP000320762">
    <property type="component" value="Unassembled WGS sequence"/>
</dbReference>
<dbReference type="Pfam" id="PF04189">
    <property type="entry name" value="Gcd10p"/>
    <property type="match status" value="1"/>
</dbReference>
<evidence type="ECO:0000313" key="9">
    <source>
        <dbReference type="Proteomes" id="UP000320762"/>
    </source>
</evidence>
<dbReference type="AlphaFoldDB" id="A0A550CNB1"/>
<organism evidence="8 9">
    <name type="scientific">Schizophyllum amplum</name>
    <dbReference type="NCBI Taxonomy" id="97359"/>
    <lineage>
        <taxon>Eukaryota</taxon>
        <taxon>Fungi</taxon>
        <taxon>Dikarya</taxon>
        <taxon>Basidiomycota</taxon>
        <taxon>Agaricomycotina</taxon>
        <taxon>Agaricomycetes</taxon>
        <taxon>Agaricomycetidae</taxon>
        <taxon>Agaricales</taxon>
        <taxon>Schizophyllaceae</taxon>
        <taxon>Schizophyllum</taxon>
    </lineage>
</organism>
<comment type="caution">
    <text evidence="8">The sequence shown here is derived from an EMBL/GenBank/DDBJ whole genome shotgun (WGS) entry which is preliminary data.</text>
</comment>
<feature type="region of interest" description="Disordered" evidence="7">
    <location>
        <begin position="409"/>
        <end position="505"/>
    </location>
</feature>
<feature type="compositionally biased region" description="Polar residues" evidence="7">
    <location>
        <begin position="456"/>
        <end position="477"/>
    </location>
</feature>
<accession>A0A550CNB1</accession>
<reference evidence="8 9" key="1">
    <citation type="journal article" date="2019" name="New Phytol.">
        <title>Comparative genomics reveals unique wood-decay strategies and fruiting body development in the Schizophyllaceae.</title>
        <authorList>
            <person name="Almasi E."/>
            <person name="Sahu N."/>
            <person name="Krizsan K."/>
            <person name="Balint B."/>
            <person name="Kovacs G.M."/>
            <person name="Kiss B."/>
            <person name="Cseklye J."/>
            <person name="Drula E."/>
            <person name="Henrissat B."/>
            <person name="Nagy I."/>
            <person name="Chovatia M."/>
            <person name="Adam C."/>
            <person name="LaButti K."/>
            <person name="Lipzen A."/>
            <person name="Riley R."/>
            <person name="Grigoriev I.V."/>
            <person name="Nagy L.G."/>
        </authorList>
    </citation>
    <scope>NUCLEOTIDE SEQUENCE [LARGE SCALE GENOMIC DNA]</scope>
    <source>
        <strain evidence="8 9">NL-1724</strain>
    </source>
</reference>
<comment type="subcellular location">
    <subcellularLocation>
        <location evidence="1">Nucleus</location>
    </subcellularLocation>
</comment>
<dbReference type="OrthoDB" id="10254665at2759"/>
<feature type="compositionally biased region" description="Basic and acidic residues" evidence="7">
    <location>
        <begin position="411"/>
        <end position="429"/>
    </location>
</feature>
<evidence type="ECO:0000256" key="6">
    <source>
        <dbReference type="ARBA" id="ARBA00032319"/>
    </source>
</evidence>
<keyword evidence="5" id="KW-0539">Nucleus</keyword>
<evidence type="ECO:0000256" key="5">
    <source>
        <dbReference type="ARBA" id="ARBA00023242"/>
    </source>
</evidence>
<sequence>MLQTRDSTIQSGNTVLLRVPSGDVRGIKIEKNTTVSLGRFGSFHANELLDEPYGLTYEIADKKLTVIPPKSHEEIEDTDATNELINDGQFVQPLTVQEIQALKQSGVHAAEIIKKQIEQHANYALKTEYSKEKYKKRKEAKYLKAFTTVEPTLFNVCNYWFNKDNNRIRDMRPDALAQVLTHANVRPGGRYIAVDDASGMLVAGILERMGSEGRLITICDVDSPPAYPVINNMNFTPGATAVLASLNWASADEDYAPLIASTEGDDDTDGRSDRQMARLGKRKATAEGLLNLRDELFAGEFDALIVASAYEPYSILEKLYPYLAGSSPIVFHHPNHQPIVNLSARIRGQPGYLAPTVVEPWLRQYQVLPGRTHPTMNTSGTGGYIFHSMKVYDDPSASAAVVLRQRKVKRAKVEGEPERPRVGVYKDDPAASASPAPPALAASEPPAPSILAEQPVESTSSLGAPSASTLAPTSQSTRPERHPDATEVVDAVMADSTGAGPSTAL</sequence>
<dbReference type="PANTHER" id="PTHR12945:SF0">
    <property type="entry name" value="TRNA (ADENINE(58)-N(1))-METHYLTRANSFERASE NON-CATALYTIC SUBUNIT TRM6"/>
    <property type="match status" value="1"/>
</dbReference>
<name>A0A550CNB1_9AGAR</name>
<dbReference type="InterPro" id="IPR017423">
    <property type="entry name" value="TRM6"/>
</dbReference>
<evidence type="ECO:0000256" key="3">
    <source>
        <dbReference type="ARBA" id="ARBA00021704"/>
    </source>
</evidence>
<dbReference type="GO" id="GO:0005634">
    <property type="term" value="C:nucleus"/>
    <property type="evidence" value="ECO:0007669"/>
    <property type="project" value="UniProtKB-SubCell"/>
</dbReference>